<sequence length="468" mass="54431">MVWVWGKKVLVYVSTYWLCCSLIGRIESITDDIDFKIQDIDNIFSPSHYELEELSKHLDFMSIIISTCGDEASRKLGGWVNKYKGLLPSWPARYIPYPKNPVTFYGCDWSICEREINLQINTKMDYIGGLKLNKLKGDSNNFKVFVDEHKKQKSIDKQDTLQQLGIWWCQKALPHLITDKETVFHTIIQDFALPDTNSTDIELTIDRVSNDISFINDIENSTINNSINITYNKQEVSNNKNRKQRGKYKNEVIYPSGILFLKSKLLPPMNCTSLENMNSKLEIQDELRNKLDIERHRLESNLAFILQLSTILWKPQKAFTKIGRTVTSIYDLIGKTRIYTEQVRRIILNCLNSDFDYKENFGEKFELIALEVCRIQSIADAISYVVTRLLRKSRTISKEMTIDAEDLLFEWVSLDKLNGFAILKDQKHIIADSIFIAERVKRMKVNGSQLIKYINTVKKLDDNLTEFK</sequence>
<dbReference type="VEuPathDB" id="CryptoDB:cand_017530"/>
<dbReference type="AlphaFoldDB" id="A0A1J4MMT1"/>
<reference evidence="2 3" key="1">
    <citation type="submission" date="2016-10" db="EMBL/GenBank/DDBJ databases">
        <title>Reductive evolution of mitochondrial metabolism and differential evolution of invasion-related proteins in Cryptosporidium.</title>
        <authorList>
            <person name="Liu S."/>
            <person name="Roellig D.M."/>
            <person name="Guo Y."/>
            <person name="Li N."/>
            <person name="Frace M.A."/>
            <person name="Tang K."/>
            <person name="Zhang L."/>
            <person name="Feng Y."/>
            <person name="Xiao L."/>
        </authorList>
    </citation>
    <scope>NUCLEOTIDE SEQUENCE [LARGE SCALE GENOMIC DNA]</scope>
    <source>
        <strain evidence="2">30847</strain>
    </source>
</reference>
<name>A0A1J4MMT1_9CRYT</name>
<evidence type="ECO:0000313" key="3">
    <source>
        <dbReference type="Proteomes" id="UP000186804"/>
    </source>
</evidence>
<protein>
    <submittedName>
        <fullName evidence="2">Uncharacterized protein</fullName>
    </submittedName>
</protein>
<comment type="caution">
    <text evidence="2">The sequence shown here is derived from an EMBL/GenBank/DDBJ whole genome shotgun (WGS) entry which is preliminary data.</text>
</comment>
<accession>A0A1J4MMT1</accession>
<organism evidence="2 3">
    <name type="scientific">Cryptosporidium andersoni</name>
    <dbReference type="NCBI Taxonomy" id="117008"/>
    <lineage>
        <taxon>Eukaryota</taxon>
        <taxon>Sar</taxon>
        <taxon>Alveolata</taxon>
        <taxon>Apicomplexa</taxon>
        <taxon>Conoidasida</taxon>
        <taxon>Coccidia</taxon>
        <taxon>Eucoccidiorida</taxon>
        <taxon>Eimeriorina</taxon>
        <taxon>Cryptosporidiidae</taxon>
        <taxon>Cryptosporidium</taxon>
    </lineage>
</organism>
<gene>
    <name evidence="2" type="ORF">cand_017530</name>
</gene>
<proteinExistence type="predicted"/>
<feature type="signal peptide" evidence="1">
    <location>
        <begin position="1"/>
        <end position="28"/>
    </location>
</feature>
<dbReference type="OrthoDB" id="337537at2759"/>
<evidence type="ECO:0000313" key="2">
    <source>
        <dbReference type="EMBL" id="OII74173.1"/>
    </source>
</evidence>
<evidence type="ECO:0000256" key="1">
    <source>
        <dbReference type="SAM" id="SignalP"/>
    </source>
</evidence>
<dbReference type="GeneID" id="92365938"/>
<dbReference type="Proteomes" id="UP000186804">
    <property type="component" value="Unassembled WGS sequence"/>
</dbReference>
<keyword evidence="1" id="KW-0732">Signal</keyword>
<dbReference type="RefSeq" id="XP_067067254.1">
    <property type="nucleotide sequence ID" value="XM_067211987.1"/>
</dbReference>
<feature type="chain" id="PRO_5013357604" evidence="1">
    <location>
        <begin position="29"/>
        <end position="468"/>
    </location>
</feature>
<keyword evidence="3" id="KW-1185">Reference proteome</keyword>
<dbReference type="EMBL" id="LRBS01000099">
    <property type="protein sequence ID" value="OII74173.1"/>
    <property type="molecule type" value="Genomic_DNA"/>
</dbReference>